<dbReference type="GO" id="GO:0003677">
    <property type="term" value="F:DNA binding"/>
    <property type="evidence" value="ECO:0007669"/>
    <property type="project" value="InterPro"/>
</dbReference>
<dbReference type="EMBL" id="UINC01214264">
    <property type="protein sequence ID" value="SVE39414.1"/>
    <property type="molecule type" value="Genomic_DNA"/>
</dbReference>
<dbReference type="InterPro" id="IPR036388">
    <property type="entry name" value="WH-like_DNA-bd_sf"/>
</dbReference>
<keyword evidence="2" id="KW-0805">Transcription regulation</keyword>
<evidence type="ECO:0000256" key="1">
    <source>
        <dbReference type="ARBA" id="ARBA00022491"/>
    </source>
</evidence>
<keyword evidence="1" id="KW-0678">Repressor</keyword>
<reference evidence="5" key="1">
    <citation type="submission" date="2018-05" db="EMBL/GenBank/DDBJ databases">
        <authorList>
            <person name="Lanie J.A."/>
            <person name="Ng W.-L."/>
            <person name="Kazmierczak K.M."/>
            <person name="Andrzejewski T.M."/>
            <person name="Davidsen T.M."/>
            <person name="Wayne K.J."/>
            <person name="Tettelin H."/>
            <person name="Glass J.I."/>
            <person name="Rusch D."/>
            <person name="Podicherti R."/>
            <person name="Tsui H.-C.T."/>
            <person name="Winkler M.E."/>
        </authorList>
    </citation>
    <scope>NUCLEOTIDE SEQUENCE</scope>
</reference>
<evidence type="ECO:0000313" key="5">
    <source>
        <dbReference type="EMBL" id="SVE39414.1"/>
    </source>
</evidence>
<sequence length="135" mass="14805">MKNNLYLELTDRTKQIFKAVVESYLETGSPSGSETVLKRAGLDISSSSVRSILSNLQKEGLLFSPHTSAGRIPTDKGMRFFVDGLLEFGRISRSEKENIEQLSSSKSKSYQEVLDEASRAISGLSNYAGIVIAPK</sequence>
<dbReference type="SUPFAM" id="SSF46785">
    <property type="entry name" value="Winged helix' DNA-binding domain"/>
    <property type="match status" value="1"/>
</dbReference>
<dbReference type="GO" id="GO:0045892">
    <property type="term" value="P:negative regulation of DNA-templated transcription"/>
    <property type="evidence" value="ECO:0007669"/>
    <property type="project" value="TreeGrafter"/>
</dbReference>
<evidence type="ECO:0000256" key="3">
    <source>
        <dbReference type="ARBA" id="ARBA00023016"/>
    </source>
</evidence>
<name>A0A383D525_9ZZZZ</name>
<proteinExistence type="predicted"/>
<feature type="non-terminal residue" evidence="5">
    <location>
        <position position="135"/>
    </location>
</feature>
<evidence type="ECO:0000256" key="4">
    <source>
        <dbReference type="ARBA" id="ARBA00023163"/>
    </source>
</evidence>
<dbReference type="InterPro" id="IPR036390">
    <property type="entry name" value="WH_DNA-bd_sf"/>
</dbReference>
<dbReference type="InterPro" id="IPR002571">
    <property type="entry name" value="HrcA"/>
</dbReference>
<organism evidence="5">
    <name type="scientific">marine metagenome</name>
    <dbReference type="NCBI Taxonomy" id="408172"/>
    <lineage>
        <taxon>unclassified sequences</taxon>
        <taxon>metagenomes</taxon>
        <taxon>ecological metagenomes</taxon>
    </lineage>
</organism>
<protein>
    <recommendedName>
        <fullName evidence="6">Winged helix-turn-helix transcription repressor HrcA DNA-binding domain-containing protein</fullName>
    </recommendedName>
</protein>
<evidence type="ECO:0000256" key="2">
    <source>
        <dbReference type="ARBA" id="ARBA00023015"/>
    </source>
</evidence>
<dbReference type="Gene3D" id="1.10.10.10">
    <property type="entry name" value="Winged helix-like DNA-binding domain superfamily/Winged helix DNA-binding domain"/>
    <property type="match status" value="1"/>
</dbReference>
<dbReference type="AlphaFoldDB" id="A0A383D525"/>
<gene>
    <name evidence="5" type="ORF">METZ01_LOCUS492268</name>
</gene>
<evidence type="ECO:0008006" key="6">
    <source>
        <dbReference type="Google" id="ProtNLM"/>
    </source>
</evidence>
<accession>A0A383D525</accession>
<dbReference type="PANTHER" id="PTHR34824:SF1">
    <property type="entry name" value="HEAT-INDUCIBLE TRANSCRIPTION REPRESSOR HRCA"/>
    <property type="match status" value="1"/>
</dbReference>
<keyword evidence="4" id="KW-0804">Transcription</keyword>
<keyword evidence="3" id="KW-0346">Stress response</keyword>
<dbReference type="PANTHER" id="PTHR34824">
    <property type="entry name" value="HEAT-INDUCIBLE TRANSCRIPTION REPRESSOR HRCA"/>
    <property type="match status" value="1"/>
</dbReference>